<keyword evidence="10" id="KW-1185">Reference proteome</keyword>
<comment type="subcellular location">
    <subcellularLocation>
        <location evidence="2">Cytoplasm</location>
    </subcellularLocation>
    <subcellularLocation>
        <location evidence="1">Nucleus</location>
    </subcellularLocation>
</comment>
<dbReference type="AlphaFoldDB" id="C5M4X2"/>
<protein>
    <recommendedName>
        <fullName evidence="6">Multifunctional methyltransferase subunit trm112</fullName>
    </recommendedName>
    <alternativeName>
        <fullName evidence="7">eRF1 methyltransferase subunit trm112</fullName>
    </alternativeName>
</protein>
<keyword evidence="4" id="KW-0963">Cytoplasm</keyword>
<dbReference type="EMBL" id="GG692396">
    <property type="protein sequence ID" value="EER35088.1"/>
    <property type="molecule type" value="Genomic_DNA"/>
</dbReference>
<name>C5M4X2_CANTT</name>
<dbReference type="VEuPathDB" id="FungiDB:CTRG_01950"/>
<dbReference type="STRING" id="294747.C5M4X2"/>
<evidence type="ECO:0000313" key="9">
    <source>
        <dbReference type="EMBL" id="EER35088.1"/>
    </source>
</evidence>
<dbReference type="GO" id="GO:0046982">
    <property type="term" value="F:protein heterodimerization activity"/>
    <property type="evidence" value="ECO:0007669"/>
    <property type="project" value="InterPro"/>
</dbReference>
<dbReference type="InterPro" id="IPR039127">
    <property type="entry name" value="Trm112"/>
</dbReference>
<dbReference type="RefSeq" id="XP_002547643.1">
    <property type="nucleotide sequence ID" value="XM_002547597.1"/>
</dbReference>
<organism evidence="9 10">
    <name type="scientific">Candida tropicalis (strain ATCC MYA-3404 / T1)</name>
    <name type="common">Yeast</name>
    <dbReference type="NCBI Taxonomy" id="294747"/>
    <lineage>
        <taxon>Eukaryota</taxon>
        <taxon>Fungi</taxon>
        <taxon>Dikarya</taxon>
        <taxon>Ascomycota</taxon>
        <taxon>Saccharomycotina</taxon>
        <taxon>Pichiomycetes</taxon>
        <taxon>Debaryomycetaceae</taxon>
        <taxon>Candida/Lodderomyces clade</taxon>
        <taxon>Candida</taxon>
    </lineage>
</organism>
<dbReference type="eggNOG" id="KOG1088">
    <property type="taxonomic scope" value="Eukaryota"/>
</dbReference>
<feature type="transmembrane region" description="Helical" evidence="8">
    <location>
        <begin position="20"/>
        <end position="40"/>
    </location>
</feature>
<keyword evidence="5" id="KW-0539">Nucleus</keyword>
<dbReference type="GO" id="GO:0070476">
    <property type="term" value="P:rRNA (guanine-N7)-methylation"/>
    <property type="evidence" value="ECO:0007669"/>
    <property type="project" value="TreeGrafter"/>
</dbReference>
<evidence type="ECO:0000256" key="7">
    <source>
        <dbReference type="ARBA" id="ARBA00083044"/>
    </source>
</evidence>
<keyword evidence="8" id="KW-1133">Transmembrane helix</keyword>
<evidence type="ECO:0000313" key="10">
    <source>
        <dbReference type="Proteomes" id="UP000002037"/>
    </source>
</evidence>
<reference evidence="9 10" key="1">
    <citation type="journal article" date="2009" name="Nature">
        <title>Evolution of pathogenicity and sexual reproduction in eight Candida genomes.</title>
        <authorList>
            <person name="Butler G."/>
            <person name="Rasmussen M.D."/>
            <person name="Lin M.F."/>
            <person name="Santos M.A."/>
            <person name="Sakthikumar S."/>
            <person name="Munro C.A."/>
            <person name="Rheinbay E."/>
            <person name="Grabherr M."/>
            <person name="Forche A."/>
            <person name="Reedy J.L."/>
            <person name="Agrafioti I."/>
            <person name="Arnaud M.B."/>
            <person name="Bates S."/>
            <person name="Brown A.J."/>
            <person name="Brunke S."/>
            <person name="Costanzo M.C."/>
            <person name="Fitzpatrick D.A."/>
            <person name="de Groot P.W."/>
            <person name="Harris D."/>
            <person name="Hoyer L.L."/>
            <person name="Hube B."/>
            <person name="Klis F.M."/>
            <person name="Kodira C."/>
            <person name="Lennard N."/>
            <person name="Logue M.E."/>
            <person name="Martin R."/>
            <person name="Neiman A.M."/>
            <person name="Nikolaou E."/>
            <person name="Quail M.A."/>
            <person name="Quinn J."/>
            <person name="Santos M.C."/>
            <person name="Schmitzberger F.F."/>
            <person name="Sherlock G."/>
            <person name="Shah P."/>
            <person name="Silverstein K.A."/>
            <person name="Skrzypek M.S."/>
            <person name="Soll D."/>
            <person name="Staggs R."/>
            <person name="Stansfield I."/>
            <person name="Stumpf M.P."/>
            <person name="Sudbery P.E."/>
            <person name="Srikantha T."/>
            <person name="Zeng Q."/>
            <person name="Berman J."/>
            <person name="Berriman M."/>
            <person name="Heitman J."/>
            <person name="Gow N.A."/>
            <person name="Lorenz M.C."/>
            <person name="Birren B.W."/>
            <person name="Kellis M."/>
            <person name="Cuomo C.A."/>
        </authorList>
    </citation>
    <scope>NUCLEOTIDE SEQUENCE [LARGE SCALE GENOMIC DNA]</scope>
    <source>
        <strain evidence="10">ATCC MYA-3404 / T1</strain>
    </source>
</reference>
<dbReference type="Proteomes" id="UP000002037">
    <property type="component" value="Unassembled WGS sequence"/>
</dbReference>
<dbReference type="OrthoDB" id="2187549at2759"/>
<comment type="similarity">
    <text evidence="3">Belongs to the TRM112 family.</text>
</comment>
<dbReference type="HOGENOM" id="CLU_1234850_0_0_1"/>
<dbReference type="Gene3D" id="2.20.25.10">
    <property type="match status" value="1"/>
</dbReference>
<evidence type="ECO:0000256" key="8">
    <source>
        <dbReference type="SAM" id="Phobius"/>
    </source>
</evidence>
<gene>
    <name evidence="9" type="ORF">CTRG_01950</name>
</gene>
<keyword evidence="8" id="KW-0812">Transmembrane</keyword>
<sequence length="224" mass="26097">MHLMRQPIQVSVHFNDHTVAKFTSCTIVFLHGHLVIYIHFGLFTLQILSWSCLMAICFFKFFFIFFIFQLIICAPSHCKLNLELVVITHKYRSTMKFLTTNFVKCAVKGCQSSLDSFPLKYEECELVQEEQDYNPEFIVHMLDRLDWNAIIQVAKDLGNESLPPTKPEDLDPIMEDSQAVLRDLHTLLIETQIIEGKMICKNCQHIYYIKNSIPNFLLPPHLVN</sequence>
<evidence type="ECO:0000256" key="2">
    <source>
        <dbReference type="ARBA" id="ARBA00004496"/>
    </source>
</evidence>
<dbReference type="Pfam" id="PF03966">
    <property type="entry name" value="Trm112p"/>
    <property type="match status" value="1"/>
</dbReference>
<dbReference type="GO" id="GO:0030488">
    <property type="term" value="P:tRNA methylation"/>
    <property type="evidence" value="ECO:0007669"/>
    <property type="project" value="TreeGrafter"/>
</dbReference>
<proteinExistence type="inferred from homology"/>
<dbReference type="GO" id="GO:0005737">
    <property type="term" value="C:cytoplasm"/>
    <property type="evidence" value="ECO:0007669"/>
    <property type="project" value="UniProtKB-SubCell"/>
</dbReference>
<evidence type="ECO:0000256" key="6">
    <source>
        <dbReference type="ARBA" id="ARBA00069342"/>
    </source>
</evidence>
<dbReference type="GeneID" id="8301852"/>
<evidence type="ECO:0000256" key="4">
    <source>
        <dbReference type="ARBA" id="ARBA00022490"/>
    </source>
</evidence>
<dbReference type="PANTHER" id="PTHR12773:SF0">
    <property type="entry name" value="MULTIFUNCTIONAL METHYLTRANSFERASE SUBUNIT TRM112-LIKE PROTEIN"/>
    <property type="match status" value="1"/>
</dbReference>
<dbReference type="InterPro" id="IPR005651">
    <property type="entry name" value="Trm112-like"/>
</dbReference>
<dbReference type="PANTHER" id="PTHR12773">
    <property type="entry name" value="UPF0315 PROTEIN-RELATED"/>
    <property type="match status" value="1"/>
</dbReference>
<dbReference type="KEGG" id="ctp:CTRG_01950"/>
<evidence type="ECO:0000256" key="5">
    <source>
        <dbReference type="ARBA" id="ARBA00023242"/>
    </source>
</evidence>
<dbReference type="FunFam" id="2.20.25.10:FF:000021">
    <property type="entry name" value="Multifunctional methyltransferase subunit trm112"/>
    <property type="match status" value="1"/>
</dbReference>
<dbReference type="GO" id="GO:0005634">
    <property type="term" value="C:nucleus"/>
    <property type="evidence" value="ECO:0007669"/>
    <property type="project" value="UniProtKB-SubCell"/>
</dbReference>
<evidence type="ECO:0000256" key="1">
    <source>
        <dbReference type="ARBA" id="ARBA00004123"/>
    </source>
</evidence>
<evidence type="ECO:0000256" key="3">
    <source>
        <dbReference type="ARBA" id="ARBA00007980"/>
    </source>
</evidence>
<accession>C5M4X2</accession>
<keyword evidence="8" id="KW-0472">Membrane</keyword>
<feature type="transmembrane region" description="Helical" evidence="8">
    <location>
        <begin position="47"/>
        <end position="72"/>
    </location>
</feature>
<dbReference type="CDD" id="cd21089">
    <property type="entry name" value="Trm112-like"/>
    <property type="match status" value="1"/>
</dbReference>